<keyword evidence="3 5" id="KW-0732">Signal</keyword>
<reference evidence="8" key="1">
    <citation type="journal article" date="2020" name="Nat. Commun.">
        <title>Genome sequence of the cluster root forming white lupin.</title>
        <authorList>
            <person name="Hufnagel B."/>
            <person name="Marques A."/>
            <person name="Soriano A."/>
            <person name="Marques L."/>
            <person name="Divol F."/>
            <person name="Doumas P."/>
            <person name="Sallet E."/>
            <person name="Mancinotti D."/>
            <person name="Carrere S."/>
            <person name="Marande W."/>
            <person name="Arribat S."/>
            <person name="Keller J."/>
            <person name="Huneau C."/>
            <person name="Blein T."/>
            <person name="Aime D."/>
            <person name="Laguerre M."/>
            <person name="Taylor J."/>
            <person name="Schubert V."/>
            <person name="Nelson M."/>
            <person name="Geu-Flores F."/>
            <person name="Crespi M."/>
            <person name="Gallardo-Guerrero K."/>
            <person name="Delaux P.-M."/>
            <person name="Salse J."/>
            <person name="Berges H."/>
            <person name="Guyot R."/>
            <person name="Gouzy J."/>
            <person name="Peret B."/>
        </authorList>
    </citation>
    <scope>NUCLEOTIDE SEQUENCE [LARGE SCALE GENOMIC DNA]</scope>
    <source>
        <strain evidence="8">cv. Amiga</strain>
    </source>
</reference>
<dbReference type="PANTHER" id="PTHR33147:SF106">
    <property type="entry name" value="DEFENSIN-LIKE PROTEIN 11"/>
    <property type="match status" value="1"/>
</dbReference>
<keyword evidence="1" id="KW-0929">Antimicrobial</keyword>
<protein>
    <submittedName>
        <fullName evidence="7">Putative defensin, plant</fullName>
    </submittedName>
</protein>
<feature type="signal peptide" evidence="5">
    <location>
        <begin position="1"/>
        <end position="25"/>
    </location>
</feature>
<evidence type="ECO:0000313" key="8">
    <source>
        <dbReference type="Proteomes" id="UP000447434"/>
    </source>
</evidence>
<dbReference type="SMART" id="SM00505">
    <property type="entry name" value="Knot1"/>
    <property type="match status" value="1"/>
</dbReference>
<dbReference type="Gene3D" id="3.30.30.10">
    <property type="entry name" value="Knottin, scorpion toxin-like"/>
    <property type="match status" value="1"/>
</dbReference>
<feature type="domain" description="Knottins-like" evidence="6">
    <location>
        <begin position="33"/>
        <end position="79"/>
    </location>
</feature>
<evidence type="ECO:0000256" key="5">
    <source>
        <dbReference type="SAM" id="SignalP"/>
    </source>
</evidence>
<keyword evidence="2" id="KW-0295">Fungicide</keyword>
<dbReference type="CDD" id="cd00107">
    <property type="entry name" value="Knot1"/>
    <property type="match status" value="1"/>
</dbReference>
<dbReference type="GO" id="GO:0050832">
    <property type="term" value="P:defense response to fungus"/>
    <property type="evidence" value="ECO:0007669"/>
    <property type="project" value="UniProtKB-KW"/>
</dbReference>
<dbReference type="OrthoDB" id="683455at2759"/>
<dbReference type="PANTHER" id="PTHR33147">
    <property type="entry name" value="DEFENSIN-LIKE PROTEIN 1"/>
    <property type="match status" value="1"/>
</dbReference>
<dbReference type="AlphaFoldDB" id="A0A6A4NGR9"/>
<accession>A0A6A4NGR9</accession>
<comment type="caution">
    <text evidence="7">The sequence shown here is derived from an EMBL/GenBank/DDBJ whole genome shotgun (WGS) entry which is preliminary data.</text>
</comment>
<name>A0A6A4NGR9_LUPAL</name>
<dbReference type="InterPro" id="IPR003614">
    <property type="entry name" value="Knottins"/>
</dbReference>
<keyword evidence="4" id="KW-1015">Disulfide bond</keyword>
<organism evidence="7 8">
    <name type="scientific">Lupinus albus</name>
    <name type="common">White lupine</name>
    <name type="synonym">Lupinus termis</name>
    <dbReference type="NCBI Taxonomy" id="3870"/>
    <lineage>
        <taxon>Eukaryota</taxon>
        <taxon>Viridiplantae</taxon>
        <taxon>Streptophyta</taxon>
        <taxon>Embryophyta</taxon>
        <taxon>Tracheophyta</taxon>
        <taxon>Spermatophyta</taxon>
        <taxon>Magnoliopsida</taxon>
        <taxon>eudicotyledons</taxon>
        <taxon>Gunneridae</taxon>
        <taxon>Pentapetalae</taxon>
        <taxon>rosids</taxon>
        <taxon>fabids</taxon>
        <taxon>Fabales</taxon>
        <taxon>Fabaceae</taxon>
        <taxon>Papilionoideae</taxon>
        <taxon>50 kb inversion clade</taxon>
        <taxon>genistoids sensu lato</taxon>
        <taxon>core genistoids</taxon>
        <taxon>Genisteae</taxon>
        <taxon>Lupinus</taxon>
    </lineage>
</organism>
<dbReference type="InterPro" id="IPR036574">
    <property type="entry name" value="Scorpion_toxin-like_sf"/>
</dbReference>
<dbReference type="PRINTS" id="PR00288">
    <property type="entry name" value="PUROTHIONIN"/>
</dbReference>
<dbReference type="GO" id="GO:0031640">
    <property type="term" value="P:killing of cells of another organism"/>
    <property type="evidence" value="ECO:0007669"/>
    <property type="project" value="UniProtKB-KW"/>
</dbReference>
<gene>
    <name evidence="7" type="ORF">Lalb_Chr22g0357361</name>
</gene>
<evidence type="ECO:0000256" key="2">
    <source>
        <dbReference type="ARBA" id="ARBA00022577"/>
    </source>
</evidence>
<evidence type="ECO:0000313" key="7">
    <source>
        <dbReference type="EMBL" id="KAE9588630.1"/>
    </source>
</evidence>
<evidence type="ECO:0000259" key="6">
    <source>
        <dbReference type="SMART" id="SM00505"/>
    </source>
</evidence>
<dbReference type="InterPro" id="IPR008176">
    <property type="entry name" value="Defensin_plant"/>
</dbReference>
<dbReference type="Proteomes" id="UP000447434">
    <property type="component" value="Chromosome 22"/>
</dbReference>
<dbReference type="Pfam" id="PF00304">
    <property type="entry name" value="Gamma-thionin"/>
    <property type="match status" value="1"/>
</dbReference>
<evidence type="ECO:0000256" key="4">
    <source>
        <dbReference type="ARBA" id="ARBA00023157"/>
    </source>
</evidence>
<dbReference type="EMBL" id="WOCE01000022">
    <property type="protein sequence ID" value="KAE9588630.1"/>
    <property type="molecule type" value="Genomic_DNA"/>
</dbReference>
<keyword evidence="8" id="KW-1185">Reference proteome</keyword>
<evidence type="ECO:0000256" key="1">
    <source>
        <dbReference type="ARBA" id="ARBA00022529"/>
    </source>
</evidence>
<proteinExistence type="predicted"/>
<evidence type="ECO:0000256" key="3">
    <source>
        <dbReference type="ARBA" id="ARBA00022729"/>
    </source>
</evidence>
<dbReference type="SUPFAM" id="SSF57095">
    <property type="entry name" value="Scorpion toxin-like"/>
    <property type="match status" value="1"/>
</dbReference>
<sequence>MARSVPSFSTIFVILLLLVVTEVMPRMVAEANNCKYESNKFHGVCLSDTNCESVCQTEGFPFGKCDGVLPRTCVCKKPC</sequence>
<feature type="chain" id="PRO_5025420161" evidence="5">
    <location>
        <begin position="26"/>
        <end position="79"/>
    </location>
</feature>